<proteinExistence type="predicted"/>
<sequence>MRFINNFLTQLTGQLLAGAVGLPISSDALARLGPGLGGEYLLTITGSLDPLQQTAFEIVRVTFSGGAAVLQRGREGTSDQTWPAGAFVYASVTAGLLADLEARLAALEAGGGLPDNLLTMGGNPLVDDQGRYLIAQS</sequence>
<gene>
    <name evidence="1" type="ORF">I5I61_25360</name>
</gene>
<dbReference type="EMBL" id="JADTFC010000087">
    <property type="protein sequence ID" value="MBG6290800.1"/>
    <property type="molecule type" value="Genomic_DNA"/>
</dbReference>
<organism evidence="1 2">
    <name type="scientific">Pseudomonas nitroreducens</name>
    <dbReference type="NCBI Taxonomy" id="46680"/>
    <lineage>
        <taxon>Bacteria</taxon>
        <taxon>Pseudomonadati</taxon>
        <taxon>Pseudomonadota</taxon>
        <taxon>Gammaproteobacteria</taxon>
        <taxon>Pseudomonadales</taxon>
        <taxon>Pseudomonadaceae</taxon>
        <taxon>Pseudomonas</taxon>
    </lineage>
</organism>
<dbReference type="Proteomes" id="UP000608450">
    <property type="component" value="Unassembled WGS sequence"/>
</dbReference>
<protein>
    <submittedName>
        <fullName evidence="1">Uncharacterized protein</fullName>
    </submittedName>
</protein>
<reference evidence="1 2" key="1">
    <citation type="submission" date="2020-11" db="EMBL/GenBank/DDBJ databases">
        <title>Enhanced detection system for hospital associated transmission using whole genome sequencing surveillance.</title>
        <authorList>
            <person name="Harrison L.H."/>
            <person name="Van Tyne D."/>
            <person name="Marsh J.W."/>
            <person name="Griffith M.P."/>
            <person name="Snyder D.J."/>
            <person name="Cooper V.S."/>
            <person name="Mustapha M."/>
        </authorList>
    </citation>
    <scope>NUCLEOTIDE SEQUENCE [LARGE SCALE GENOMIC DNA]</scope>
    <source>
        <strain evidence="1 2">PSA00705</strain>
    </source>
</reference>
<comment type="caution">
    <text evidence="1">The sequence shown here is derived from an EMBL/GenBank/DDBJ whole genome shotgun (WGS) entry which is preliminary data.</text>
</comment>
<accession>A0ABS0KRU4</accession>
<dbReference type="RefSeq" id="WP_196913448.1">
    <property type="nucleotide sequence ID" value="NZ_JADTFC010000087.1"/>
</dbReference>
<evidence type="ECO:0000313" key="1">
    <source>
        <dbReference type="EMBL" id="MBG6290800.1"/>
    </source>
</evidence>
<name>A0ABS0KRU4_PSENT</name>
<evidence type="ECO:0000313" key="2">
    <source>
        <dbReference type="Proteomes" id="UP000608450"/>
    </source>
</evidence>
<keyword evidence="2" id="KW-1185">Reference proteome</keyword>